<comment type="caution">
    <text evidence="3">The sequence shown here is derived from an EMBL/GenBank/DDBJ whole genome shotgun (WGS) entry which is preliminary data.</text>
</comment>
<dbReference type="EMBL" id="JACMSC010000002">
    <property type="protein sequence ID" value="KAG6531908.1"/>
    <property type="molecule type" value="Genomic_DNA"/>
</dbReference>
<dbReference type="AlphaFoldDB" id="A0A8J5HR94"/>
<feature type="signal peptide" evidence="2">
    <location>
        <begin position="1"/>
        <end position="19"/>
    </location>
</feature>
<dbReference type="PIRSF" id="PIRSF002674">
    <property type="entry name" value="VSP"/>
    <property type="match status" value="1"/>
</dbReference>
<dbReference type="NCBIfam" id="TIGR01675">
    <property type="entry name" value="plant-AP"/>
    <property type="match status" value="1"/>
</dbReference>
<dbReference type="Proteomes" id="UP000734854">
    <property type="component" value="Unassembled WGS sequence"/>
</dbReference>
<dbReference type="OrthoDB" id="59415at2759"/>
<gene>
    <name evidence="3" type="ORF">ZIOFF_005743</name>
</gene>
<protein>
    <recommendedName>
        <fullName evidence="5">Acid phosphatase 1</fullName>
    </recommendedName>
</protein>
<name>A0A8J5HR94_ZINOF</name>
<dbReference type="InterPro" id="IPR014403">
    <property type="entry name" value="APS1/VSP"/>
</dbReference>
<accession>A0A8J5HR94</accession>
<dbReference type="Pfam" id="PF03767">
    <property type="entry name" value="Acid_phosphat_B"/>
    <property type="match status" value="1"/>
</dbReference>
<evidence type="ECO:0000256" key="1">
    <source>
        <dbReference type="PIRNR" id="PIRNR002674"/>
    </source>
</evidence>
<dbReference type="PANTHER" id="PTHR31284">
    <property type="entry name" value="ACID PHOSPHATASE-LIKE PROTEIN"/>
    <property type="match status" value="1"/>
</dbReference>
<dbReference type="InterPro" id="IPR005519">
    <property type="entry name" value="Acid_phosphat_B-like"/>
</dbReference>
<comment type="similarity">
    <text evidence="1">Belongs to the APS1/VSP family.</text>
</comment>
<dbReference type="PANTHER" id="PTHR31284:SF24">
    <property type="entry name" value="ACID PHOSPHATASE"/>
    <property type="match status" value="1"/>
</dbReference>
<proteinExistence type="inferred from homology"/>
<dbReference type="GO" id="GO:0003993">
    <property type="term" value="F:acid phosphatase activity"/>
    <property type="evidence" value="ECO:0007669"/>
    <property type="project" value="InterPro"/>
</dbReference>
<keyword evidence="4" id="KW-1185">Reference proteome</keyword>
<keyword evidence="2" id="KW-0732">Signal</keyword>
<organism evidence="3 4">
    <name type="scientific">Zingiber officinale</name>
    <name type="common">Ginger</name>
    <name type="synonym">Amomum zingiber</name>
    <dbReference type="NCBI Taxonomy" id="94328"/>
    <lineage>
        <taxon>Eukaryota</taxon>
        <taxon>Viridiplantae</taxon>
        <taxon>Streptophyta</taxon>
        <taxon>Embryophyta</taxon>
        <taxon>Tracheophyta</taxon>
        <taxon>Spermatophyta</taxon>
        <taxon>Magnoliopsida</taxon>
        <taxon>Liliopsida</taxon>
        <taxon>Zingiberales</taxon>
        <taxon>Zingiberaceae</taxon>
        <taxon>Zingiber</taxon>
    </lineage>
</organism>
<evidence type="ECO:0000313" key="4">
    <source>
        <dbReference type="Proteomes" id="UP000734854"/>
    </source>
</evidence>
<evidence type="ECO:0000313" key="3">
    <source>
        <dbReference type="EMBL" id="KAG6531908.1"/>
    </source>
</evidence>
<reference evidence="3 4" key="1">
    <citation type="submission" date="2020-08" db="EMBL/GenBank/DDBJ databases">
        <title>Plant Genome Project.</title>
        <authorList>
            <person name="Zhang R.-G."/>
        </authorList>
    </citation>
    <scope>NUCLEOTIDE SEQUENCE [LARGE SCALE GENOMIC DNA]</scope>
    <source>
        <tissue evidence="3">Rhizome</tissue>
    </source>
</reference>
<evidence type="ECO:0008006" key="5">
    <source>
        <dbReference type="Google" id="ProtNLM"/>
    </source>
</evidence>
<dbReference type="InterPro" id="IPR010028">
    <property type="entry name" value="Acid_phosphatase_pln"/>
</dbReference>
<feature type="chain" id="PRO_5035150928" description="Acid phosphatase 1" evidence="2">
    <location>
        <begin position="20"/>
        <end position="265"/>
    </location>
</feature>
<evidence type="ECO:0000256" key="2">
    <source>
        <dbReference type="SAM" id="SignalP"/>
    </source>
</evidence>
<sequence>MRREVVLVFLSLSAGLVAGDWNLLSYITSKGEDESYNHRSGNMGYGLRNYCEAWRMNVDLNNIRGFEVVPGECTGHVGYYMTSTQYEVDLHLAADIVSLFLADDFVLAGDGKDAWIFDVDDVLLSTVPYYKAHQFGGTKLDKKSFEAWMSEASAPAIEQMRMLFHKIRRRGLKVFILSSRAEHLREATVNNLISVGYHGWTDLILRSKEEEENSSAEEYKAKERSKLAHEGYRLWGIVGSQWSSLGGYTTARRIFKLPNPMYYEY</sequence>